<dbReference type="CDD" id="cd02952">
    <property type="entry name" value="TRP14_like"/>
    <property type="match status" value="1"/>
</dbReference>
<dbReference type="GeneID" id="582604"/>
<feature type="domain" description="Thioredoxin" evidence="7">
    <location>
        <begin position="9"/>
        <end position="125"/>
    </location>
</feature>
<dbReference type="PANTHER" id="PTHR12452:SF0">
    <property type="entry name" value="THIOREDOXIN DOMAIN-CONTAINING PROTEIN 17"/>
    <property type="match status" value="1"/>
</dbReference>
<keyword evidence="4" id="KW-0963">Cytoplasm</keyword>
<dbReference type="Pfam" id="PF06110">
    <property type="entry name" value="TXD17-like_Trx"/>
    <property type="match status" value="1"/>
</dbReference>
<dbReference type="InParanoid" id="A0A7M7RH54"/>
<proteinExistence type="inferred from homology"/>
<dbReference type="EnsemblMetazoa" id="XM_782549">
    <property type="protein sequence ID" value="XP_787642"/>
    <property type="gene ID" value="LOC582604"/>
</dbReference>
<dbReference type="Proteomes" id="UP000007110">
    <property type="component" value="Unassembled WGS sequence"/>
</dbReference>
<dbReference type="OrthoDB" id="78947at2759"/>
<organism evidence="8 9">
    <name type="scientific">Strongylocentrotus purpuratus</name>
    <name type="common">Purple sea urchin</name>
    <dbReference type="NCBI Taxonomy" id="7668"/>
    <lineage>
        <taxon>Eukaryota</taxon>
        <taxon>Metazoa</taxon>
        <taxon>Echinodermata</taxon>
        <taxon>Eleutherozoa</taxon>
        <taxon>Echinozoa</taxon>
        <taxon>Echinoidea</taxon>
        <taxon>Euechinoidea</taxon>
        <taxon>Echinacea</taxon>
        <taxon>Camarodonta</taxon>
        <taxon>Echinidea</taxon>
        <taxon>Strongylocentrotidae</taxon>
        <taxon>Strongylocentrotus</taxon>
    </lineage>
</organism>
<keyword evidence="5" id="KW-1015">Disulfide bond</keyword>
<accession>A0A7M7RH54</accession>
<name>A0A7M7RH54_STRPU</name>
<evidence type="ECO:0000256" key="5">
    <source>
        <dbReference type="ARBA" id="ARBA00023157"/>
    </source>
</evidence>
<keyword evidence="6" id="KW-0676">Redox-active center</keyword>
<dbReference type="OMA" id="PRDYWKN"/>
<evidence type="ECO:0000259" key="7">
    <source>
        <dbReference type="Pfam" id="PF06110"/>
    </source>
</evidence>
<protein>
    <recommendedName>
        <fullName evidence="3">Thioredoxin domain-containing protein 17</fullName>
    </recommendedName>
</protein>
<dbReference type="SUPFAM" id="SSF52833">
    <property type="entry name" value="Thioredoxin-like"/>
    <property type="match status" value="1"/>
</dbReference>
<evidence type="ECO:0000313" key="9">
    <source>
        <dbReference type="Proteomes" id="UP000007110"/>
    </source>
</evidence>
<reference evidence="8" key="2">
    <citation type="submission" date="2021-01" db="UniProtKB">
        <authorList>
            <consortium name="EnsemblMetazoa"/>
        </authorList>
    </citation>
    <scope>IDENTIFICATION</scope>
</reference>
<dbReference type="PANTHER" id="PTHR12452">
    <property type="entry name" value="42-9-9 PROTEIN-RELATED"/>
    <property type="match status" value="1"/>
</dbReference>
<dbReference type="InterPro" id="IPR045108">
    <property type="entry name" value="TXNDC17-like"/>
</dbReference>
<evidence type="ECO:0000256" key="4">
    <source>
        <dbReference type="ARBA" id="ARBA00022490"/>
    </source>
</evidence>
<dbReference type="CTD" id="84817"/>
<comment type="subcellular location">
    <subcellularLocation>
        <location evidence="1">Cytoplasm</location>
    </subcellularLocation>
</comment>
<dbReference type="InterPro" id="IPR036249">
    <property type="entry name" value="Thioredoxin-like_sf"/>
</dbReference>
<dbReference type="GO" id="GO:0047134">
    <property type="term" value="F:protein-disulfide reductase [NAD(P)H] activity"/>
    <property type="evidence" value="ECO:0000318"/>
    <property type="project" value="GO_Central"/>
</dbReference>
<dbReference type="Gene3D" id="3.40.30.10">
    <property type="entry name" value="Glutaredoxin"/>
    <property type="match status" value="1"/>
</dbReference>
<dbReference type="KEGG" id="spu:582604"/>
<dbReference type="FunFam" id="3.40.30.10:FF:000124">
    <property type="entry name" value="Thioredoxin domain-containing 17"/>
    <property type="match status" value="1"/>
</dbReference>
<dbReference type="GO" id="GO:0005829">
    <property type="term" value="C:cytosol"/>
    <property type="evidence" value="ECO:0000318"/>
    <property type="project" value="GO_Central"/>
</dbReference>
<dbReference type="InterPro" id="IPR010357">
    <property type="entry name" value="TXNDC17_dom"/>
</dbReference>
<dbReference type="RefSeq" id="XP_787642.1">
    <property type="nucleotide sequence ID" value="XM_782549.5"/>
</dbReference>
<sequence length="126" mass="14046">MVLQEKTEGLDNFLQLLEKHKEKKTIIALFCGGKNSSDGVSWCPDCVSAEPIIEKGLAAAAPEDAVFIYCSVGDRTSWKDPNNAYRTHPKLQLKGVPTLLQWDTPKKLGEKDCSNADLVQMFFEED</sequence>
<keyword evidence="9" id="KW-1185">Reference proteome</keyword>
<dbReference type="AlphaFoldDB" id="A0A7M7RH54"/>
<dbReference type="FunCoup" id="A0A7M7RH54">
    <property type="interactions" value="1497"/>
</dbReference>
<evidence type="ECO:0000256" key="2">
    <source>
        <dbReference type="ARBA" id="ARBA00008987"/>
    </source>
</evidence>
<evidence type="ECO:0000256" key="6">
    <source>
        <dbReference type="ARBA" id="ARBA00023284"/>
    </source>
</evidence>
<evidence type="ECO:0000256" key="1">
    <source>
        <dbReference type="ARBA" id="ARBA00004496"/>
    </source>
</evidence>
<evidence type="ECO:0000256" key="3">
    <source>
        <dbReference type="ARBA" id="ARBA00016949"/>
    </source>
</evidence>
<comment type="similarity">
    <text evidence="2">Belongs to the thioredoxin family.</text>
</comment>
<evidence type="ECO:0000313" key="8">
    <source>
        <dbReference type="EnsemblMetazoa" id="XP_787642"/>
    </source>
</evidence>
<reference evidence="9" key="1">
    <citation type="submission" date="2015-02" db="EMBL/GenBank/DDBJ databases">
        <title>Genome sequencing for Strongylocentrotus purpuratus.</title>
        <authorList>
            <person name="Murali S."/>
            <person name="Liu Y."/>
            <person name="Vee V."/>
            <person name="English A."/>
            <person name="Wang M."/>
            <person name="Skinner E."/>
            <person name="Han Y."/>
            <person name="Muzny D.M."/>
            <person name="Worley K.C."/>
            <person name="Gibbs R.A."/>
        </authorList>
    </citation>
    <scope>NUCLEOTIDE SEQUENCE</scope>
</reference>